<dbReference type="InParanoid" id="A0A409VZ23"/>
<proteinExistence type="predicted"/>
<keyword evidence="4" id="KW-1185">Reference proteome</keyword>
<keyword evidence="2" id="KW-0812">Transmembrane</keyword>
<evidence type="ECO:0000313" key="3">
    <source>
        <dbReference type="EMBL" id="PPQ71508.1"/>
    </source>
</evidence>
<keyword evidence="2" id="KW-0472">Membrane</keyword>
<evidence type="ECO:0000256" key="2">
    <source>
        <dbReference type="SAM" id="Phobius"/>
    </source>
</evidence>
<reference evidence="3 4" key="1">
    <citation type="journal article" date="2018" name="Evol. Lett.">
        <title>Horizontal gene cluster transfer increased hallucinogenic mushroom diversity.</title>
        <authorList>
            <person name="Reynolds H.T."/>
            <person name="Vijayakumar V."/>
            <person name="Gluck-Thaler E."/>
            <person name="Korotkin H.B."/>
            <person name="Matheny P.B."/>
            <person name="Slot J.C."/>
        </authorList>
    </citation>
    <scope>NUCLEOTIDE SEQUENCE [LARGE SCALE GENOMIC DNA]</scope>
    <source>
        <strain evidence="3 4">2629</strain>
    </source>
</reference>
<protein>
    <submittedName>
        <fullName evidence="3">Uncharacterized protein</fullName>
    </submittedName>
</protein>
<keyword evidence="2" id="KW-1133">Transmembrane helix</keyword>
<evidence type="ECO:0000313" key="4">
    <source>
        <dbReference type="Proteomes" id="UP000284842"/>
    </source>
</evidence>
<feature type="transmembrane region" description="Helical" evidence="2">
    <location>
        <begin position="151"/>
        <end position="171"/>
    </location>
</feature>
<feature type="compositionally biased region" description="Polar residues" evidence="1">
    <location>
        <begin position="50"/>
        <end position="59"/>
    </location>
</feature>
<feature type="compositionally biased region" description="Polar residues" evidence="1">
    <location>
        <begin position="222"/>
        <end position="237"/>
    </location>
</feature>
<dbReference type="Proteomes" id="UP000284842">
    <property type="component" value="Unassembled WGS sequence"/>
</dbReference>
<feature type="region of interest" description="Disordered" evidence="1">
    <location>
        <begin position="36"/>
        <end position="94"/>
    </location>
</feature>
<feature type="region of interest" description="Disordered" evidence="1">
    <location>
        <begin position="222"/>
        <end position="244"/>
    </location>
</feature>
<feature type="compositionally biased region" description="Low complexity" evidence="1">
    <location>
        <begin position="66"/>
        <end position="87"/>
    </location>
</feature>
<feature type="region of interest" description="Disordered" evidence="1">
    <location>
        <begin position="123"/>
        <end position="143"/>
    </location>
</feature>
<gene>
    <name evidence="3" type="ORF">CVT24_006472</name>
</gene>
<sequence length="337" mass="35797">MTNRGGDSDLGFLFDRLKLENPTVNDLPQVFQLSAQSPVAPPSVPSSSPIENTSPSLTVNIPPKPSSVLSSALPSNESSSSPSQTLPGNGTNSQLATILKSDGLSFVQQTITQTTLATQTVLPDALSPSPISPDPVTSGDGAKHASLPSGAIIGAITGGILLTVFVIVVCIRRKRQRLLRITHVNFGDAQTSMNKDAESPGFLGIQSEDSFLIREPFSNSGHIRPFTSAQSPKSGAPTNGHKGKVERRRTIFATLQAESTNTQLSNTQMNSGISQTRARNTDICSDSSVGHARSNSLQSLHGNQCCRSRRTEAATGMNWDDTPPPYTLTTRRYSTAV</sequence>
<dbReference type="AlphaFoldDB" id="A0A409VZ23"/>
<dbReference type="EMBL" id="NHTK01005912">
    <property type="protein sequence ID" value="PPQ71508.1"/>
    <property type="molecule type" value="Genomic_DNA"/>
</dbReference>
<name>A0A409VZ23_9AGAR</name>
<comment type="caution">
    <text evidence="3">The sequence shown here is derived from an EMBL/GenBank/DDBJ whole genome shotgun (WGS) entry which is preliminary data.</text>
</comment>
<evidence type="ECO:0000256" key="1">
    <source>
        <dbReference type="SAM" id="MobiDB-lite"/>
    </source>
</evidence>
<accession>A0A409VZ23</accession>
<organism evidence="3 4">
    <name type="scientific">Panaeolus cyanescens</name>
    <dbReference type="NCBI Taxonomy" id="181874"/>
    <lineage>
        <taxon>Eukaryota</taxon>
        <taxon>Fungi</taxon>
        <taxon>Dikarya</taxon>
        <taxon>Basidiomycota</taxon>
        <taxon>Agaricomycotina</taxon>
        <taxon>Agaricomycetes</taxon>
        <taxon>Agaricomycetidae</taxon>
        <taxon>Agaricales</taxon>
        <taxon>Agaricineae</taxon>
        <taxon>Galeropsidaceae</taxon>
        <taxon>Panaeolus</taxon>
    </lineage>
</organism>